<feature type="domain" description="Fibronectin type-III" evidence="2">
    <location>
        <begin position="733"/>
        <end position="824"/>
    </location>
</feature>
<dbReference type="EMBL" id="JAUQSY010000015">
    <property type="protein sequence ID" value="MDO7876885.1"/>
    <property type="molecule type" value="Genomic_DNA"/>
</dbReference>
<dbReference type="RefSeq" id="WP_305008276.1">
    <property type="nucleotide sequence ID" value="NZ_JAUQSY010000015.1"/>
</dbReference>
<organism evidence="3 4">
    <name type="scientific">Hymenobacter aranciens</name>
    <dbReference type="NCBI Taxonomy" id="3063996"/>
    <lineage>
        <taxon>Bacteria</taxon>
        <taxon>Pseudomonadati</taxon>
        <taxon>Bacteroidota</taxon>
        <taxon>Cytophagia</taxon>
        <taxon>Cytophagales</taxon>
        <taxon>Hymenobacteraceae</taxon>
        <taxon>Hymenobacter</taxon>
    </lineage>
</organism>
<sequence>MSNFYSTMPRGWRALGLLCLLLLAHAGRAQVNRYTFSQAPGTYVPLGAGRTVAIDGQQVTGTIFRLPAGAIPFPFPYNGRRYTNGYLHLKGYLTLGLVPPVLDTPPLPFDPLSEPTPYDGAIAPLASNLAAGATQSGPWAEVSYQTLGTAPARTFVVQWDRMYNASSGPFAFQLRLHETTGVIEFAYGAFAYTNIVPGTWDRAQVGLRGTTPQDFANRTGTWAASRAGTSPLDELLPQAGNSPAGLVYTYTPPAPEPCPRPFALVADSLEPTSARLSWRVAGGTGPYTLRYGPLGFDPSVATAGVTVSVPAGDSTYHLTGLSSFTNYDFYLQQNCGGAVGTSVFSNPKGTFRTLLVNDNPSGAIALPLGATCVPTAGDNTEATNTTPNGWAPGNTPNPNNCNNPGNYVFDLWYSFTTDATGPGSQTVRLQASGTGAARLSVLAAGPAGGAGPLQMLACTTTGSSRNLVMGNLTASTTYYVRIAAGTSNKGAFTVCASVPAGCGDPLNPNVVNITPTTASLSFTPSTGSPASYTVTLTPDGGPTTTLTPAPTSAPIALTGLTPGTRYTATLQANCGSTGQSAVLRRVFVTGIFNDEPATAQALPVNPTCQPTAGTTLGASDSNIRVTSPCTNSRNEDAWYTFTTAATGPTSTAVRLTINSAEGYNLLVMRSAGGAAGPFTFENCNPNTRTVPFLDVTSLSPSTTYYVQVRFYTGNISGNYTICATAVPIITCDAPTGLTATAITTTGATINWLNPGLNGTPQNYELVYTAQGGPRQTLTPAPAASPATLTGLTPATYYTVRLRTNCAGTAGSSTPDSLRFRTAGAPANDLCANAQLLSCGQSVLGSCVGATSIGEATTCPNVRRAGPGVWYRIAGTGDQMTVRTCNTFADPQFQDQIQLLVFSGTCGTMQCHAQGGIDPACLGQAFHTVTFPTQAGQSYYLLVNSPGLGTPDFILNTSCILATQSSLATQVLLYPNPAHASATLELPADLRAAGPLVIYNALGQPVRQQPLSASAHRAELALSGLPAGVYSLHLRTAQGALVKRLVVE</sequence>
<dbReference type="NCBIfam" id="TIGR04183">
    <property type="entry name" value="Por_Secre_tail"/>
    <property type="match status" value="1"/>
</dbReference>
<evidence type="ECO:0000313" key="4">
    <source>
        <dbReference type="Proteomes" id="UP001176429"/>
    </source>
</evidence>
<dbReference type="Pfam" id="PF00041">
    <property type="entry name" value="fn3"/>
    <property type="match status" value="2"/>
</dbReference>
<reference evidence="3" key="1">
    <citation type="submission" date="2023-07" db="EMBL/GenBank/DDBJ databases">
        <authorList>
            <person name="Kim M.K."/>
        </authorList>
    </citation>
    <scope>NUCLEOTIDE SEQUENCE</scope>
    <source>
        <strain evidence="3">ASUV-10-1</strain>
    </source>
</reference>
<dbReference type="Pfam" id="PF18962">
    <property type="entry name" value="Por_Secre_tail"/>
    <property type="match status" value="1"/>
</dbReference>
<accession>A0ABT9BF50</accession>
<evidence type="ECO:0000313" key="3">
    <source>
        <dbReference type="EMBL" id="MDO7876885.1"/>
    </source>
</evidence>
<dbReference type="PROSITE" id="PS50853">
    <property type="entry name" value="FN3"/>
    <property type="match status" value="3"/>
</dbReference>
<evidence type="ECO:0000256" key="1">
    <source>
        <dbReference type="ARBA" id="ARBA00022737"/>
    </source>
</evidence>
<evidence type="ECO:0000259" key="2">
    <source>
        <dbReference type="PROSITE" id="PS50853"/>
    </source>
</evidence>
<keyword evidence="4" id="KW-1185">Reference proteome</keyword>
<keyword evidence="1" id="KW-0677">Repeat</keyword>
<dbReference type="Proteomes" id="UP001176429">
    <property type="component" value="Unassembled WGS sequence"/>
</dbReference>
<dbReference type="InterPro" id="IPR036116">
    <property type="entry name" value="FN3_sf"/>
</dbReference>
<dbReference type="PANTHER" id="PTHR46708:SF2">
    <property type="entry name" value="FIBRONECTIN TYPE-III DOMAIN-CONTAINING PROTEIN"/>
    <property type="match status" value="1"/>
</dbReference>
<dbReference type="CDD" id="cd00063">
    <property type="entry name" value="FN3"/>
    <property type="match status" value="3"/>
</dbReference>
<dbReference type="InterPro" id="IPR050991">
    <property type="entry name" value="ECM_Regulatory_Proteins"/>
</dbReference>
<protein>
    <submittedName>
        <fullName evidence="3">Fibronectin type III domain-containing protein</fullName>
    </submittedName>
</protein>
<dbReference type="Gene3D" id="2.60.40.10">
    <property type="entry name" value="Immunoglobulins"/>
    <property type="match status" value="3"/>
</dbReference>
<dbReference type="InterPro" id="IPR003961">
    <property type="entry name" value="FN3_dom"/>
</dbReference>
<name>A0ABT9BF50_9BACT</name>
<dbReference type="SMART" id="SM00060">
    <property type="entry name" value="FN3"/>
    <property type="match status" value="5"/>
</dbReference>
<comment type="caution">
    <text evidence="3">The sequence shown here is derived from an EMBL/GenBank/DDBJ whole genome shotgun (WGS) entry which is preliminary data.</text>
</comment>
<dbReference type="Gene3D" id="2.60.120.380">
    <property type="match status" value="1"/>
</dbReference>
<dbReference type="InterPro" id="IPR026444">
    <property type="entry name" value="Secre_tail"/>
</dbReference>
<feature type="domain" description="Fibronectin type-III" evidence="2">
    <location>
        <begin position="504"/>
        <end position="594"/>
    </location>
</feature>
<feature type="domain" description="Fibronectin type-III" evidence="2">
    <location>
        <begin position="260"/>
        <end position="356"/>
    </location>
</feature>
<dbReference type="InterPro" id="IPR013783">
    <property type="entry name" value="Ig-like_fold"/>
</dbReference>
<dbReference type="SUPFAM" id="SSF49265">
    <property type="entry name" value="Fibronectin type III"/>
    <property type="match status" value="3"/>
</dbReference>
<gene>
    <name evidence="3" type="ORF">Q5H93_19220</name>
</gene>
<dbReference type="PANTHER" id="PTHR46708">
    <property type="entry name" value="TENASCIN"/>
    <property type="match status" value="1"/>
</dbReference>
<proteinExistence type="predicted"/>